<dbReference type="CDD" id="cd05402">
    <property type="entry name" value="NT_PAP_TUTase"/>
    <property type="match status" value="1"/>
</dbReference>
<protein>
    <recommendedName>
        <fullName evidence="2">Poly(A) RNA polymerase mitochondrial-like central palm domain-containing protein</fullName>
    </recommendedName>
</protein>
<feature type="region of interest" description="Disordered" evidence="1">
    <location>
        <begin position="422"/>
        <end position="470"/>
    </location>
</feature>
<dbReference type="GO" id="GO:0031123">
    <property type="term" value="P:RNA 3'-end processing"/>
    <property type="evidence" value="ECO:0007669"/>
    <property type="project" value="TreeGrafter"/>
</dbReference>
<evidence type="ECO:0000256" key="1">
    <source>
        <dbReference type="SAM" id="MobiDB-lite"/>
    </source>
</evidence>
<organism evidence="3 4">
    <name type="scientific">Nepenthes gracilis</name>
    <name type="common">Slender pitcher plant</name>
    <dbReference type="NCBI Taxonomy" id="150966"/>
    <lineage>
        <taxon>Eukaryota</taxon>
        <taxon>Viridiplantae</taxon>
        <taxon>Streptophyta</taxon>
        <taxon>Embryophyta</taxon>
        <taxon>Tracheophyta</taxon>
        <taxon>Spermatophyta</taxon>
        <taxon>Magnoliopsida</taxon>
        <taxon>eudicotyledons</taxon>
        <taxon>Gunneridae</taxon>
        <taxon>Pentapetalae</taxon>
        <taxon>Caryophyllales</taxon>
        <taxon>Nepenthaceae</taxon>
        <taxon>Nepenthes</taxon>
    </lineage>
</organism>
<dbReference type="EMBL" id="BSYO01000020">
    <property type="protein sequence ID" value="GMH19067.1"/>
    <property type="molecule type" value="Genomic_DNA"/>
</dbReference>
<evidence type="ECO:0000313" key="3">
    <source>
        <dbReference type="EMBL" id="GMH19067.1"/>
    </source>
</evidence>
<dbReference type="AlphaFoldDB" id="A0AAD3SYU3"/>
<dbReference type="InterPro" id="IPR043519">
    <property type="entry name" value="NT_sf"/>
</dbReference>
<dbReference type="SUPFAM" id="SSF81301">
    <property type="entry name" value="Nucleotidyltransferase"/>
    <property type="match status" value="1"/>
</dbReference>
<dbReference type="SUPFAM" id="SSF81631">
    <property type="entry name" value="PAP/OAS1 substrate-binding domain"/>
    <property type="match status" value="1"/>
</dbReference>
<accession>A0AAD3SYU3</accession>
<dbReference type="Pfam" id="PF22600">
    <property type="entry name" value="MTPAP-like_central"/>
    <property type="match status" value="1"/>
</dbReference>
<dbReference type="PANTHER" id="PTHR12271">
    <property type="entry name" value="POLY A POLYMERASE CID PAP -RELATED"/>
    <property type="match status" value="1"/>
</dbReference>
<sequence length="470" mass="53403">MSTYNMLELTLNEILRIINPSWEDRERRVHVIDEFRAVVNTVESLRGATVEPFGSFLSNLFTRWGDLDISIELSNGSYISSVGKKQKQTLLRDVLKALRKRGGLRSLQFVHNARVPILKFESNFYNISCDISINNLCGQMKSKFLSWISRIDARFRDMVLLVKEWAKAQDINNSKTGTFNSYSLCLLVVFHFQTCIPAILPPLKDLYPGNIAGELTGVRASVERRIEEVCAANISKFIKQRTVNQSSLTELFISFLLKFSDIDKRAADQGICPYMGQWEDISSNMRWLPKTYAVFIEDPFEQPENTARAVSKGQLTRISEVFKTTFHGLITPNLNRNSLISTLLRPQISQSLLGDSARNSNSYVGSYPKTNANVHRSVHLPSQVQPQFFQPKTPTSSHNNVAMASWMSGQVSEEQSIRRVIPMQPPRQSPMTASTSQPKKESWPRVVPATQGQGRGQQLWRPKYYEASDR</sequence>
<evidence type="ECO:0000259" key="2">
    <source>
        <dbReference type="Pfam" id="PF22600"/>
    </source>
</evidence>
<dbReference type="GO" id="GO:0050265">
    <property type="term" value="F:RNA uridylyltransferase activity"/>
    <property type="evidence" value="ECO:0007669"/>
    <property type="project" value="TreeGrafter"/>
</dbReference>
<keyword evidence="4" id="KW-1185">Reference proteome</keyword>
<proteinExistence type="predicted"/>
<name>A0AAD3SYU3_NEPGR</name>
<feature type="domain" description="Poly(A) RNA polymerase mitochondrial-like central palm" evidence="2">
    <location>
        <begin position="10"/>
        <end position="148"/>
    </location>
</feature>
<dbReference type="PANTHER" id="PTHR12271:SF123">
    <property type="entry name" value="PROTEIN HESO1"/>
    <property type="match status" value="1"/>
</dbReference>
<dbReference type="InterPro" id="IPR054708">
    <property type="entry name" value="MTPAP-like_central"/>
</dbReference>
<dbReference type="Proteomes" id="UP001279734">
    <property type="component" value="Unassembled WGS sequence"/>
</dbReference>
<dbReference type="Gene3D" id="1.10.1410.10">
    <property type="match status" value="1"/>
</dbReference>
<comment type="caution">
    <text evidence="3">The sequence shown here is derived from an EMBL/GenBank/DDBJ whole genome shotgun (WGS) entry which is preliminary data.</text>
</comment>
<gene>
    <name evidence="3" type="ORF">Nepgr_020908</name>
</gene>
<dbReference type="Gene3D" id="3.30.460.10">
    <property type="entry name" value="Beta Polymerase, domain 2"/>
    <property type="match status" value="1"/>
</dbReference>
<evidence type="ECO:0000313" key="4">
    <source>
        <dbReference type="Proteomes" id="UP001279734"/>
    </source>
</evidence>
<reference evidence="3" key="1">
    <citation type="submission" date="2023-05" db="EMBL/GenBank/DDBJ databases">
        <title>Nepenthes gracilis genome sequencing.</title>
        <authorList>
            <person name="Fukushima K."/>
        </authorList>
    </citation>
    <scope>NUCLEOTIDE SEQUENCE</scope>
    <source>
        <strain evidence="3">SING2019-196</strain>
    </source>
</reference>